<dbReference type="InterPro" id="IPR027791">
    <property type="entry name" value="Galactosyl_T_C"/>
</dbReference>
<dbReference type="Pfam" id="PF02709">
    <property type="entry name" value="Glyco_transf_7C"/>
    <property type="match status" value="1"/>
</dbReference>
<evidence type="ECO:0000256" key="11">
    <source>
        <dbReference type="SAM" id="MobiDB-lite"/>
    </source>
</evidence>
<evidence type="ECO:0000256" key="1">
    <source>
        <dbReference type="ARBA" id="ARBA00004606"/>
    </source>
</evidence>
<evidence type="ECO:0000256" key="7">
    <source>
        <dbReference type="ARBA" id="ARBA00022968"/>
    </source>
</evidence>
<name>A0AAW1PE15_9CHLO</name>
<proteinExistence type="inferred from homology"/>
<evidence type="ECO:0000313" key="15">
    <source>
        <dbReference type="Proteomes" id="UP001489004"/>
    </source>
</evidence>
<comment type="subcellular location">
    <subcellularLocation>
        <location evidence="1">Membrane</location>
        <topology evidence="1">Single-pass type II membrane protein</topology>
    </subcellularLocation>
</comment>
<feature type="region of interest" description="Disordered" evidence="11">
    <location>
        <begin position="84"/>
        <end position="114"/>
    </location>
</feature>
<evidence type="ECO:0000313" key="14">
    <source>
        <dbReference type="EMBL" id="KAK9811691.1"/>
    </source>
</evidence>
<feature type="domain" description="Galactosyltransferase N-terminal" evidence="13">
    <location>
        <begin position="106"/>
        <end position="194"/>
    </location>
</feature>
<dbReference type="Gene3D" id="3.90.550.10">
    <property type="entry name" value="Spore Coat Polysaccharide Biosynthesis Protein SpsA, Chain A"/>
    <property type="match status" value="1"/>
</dbReference>
<accession>A0AAW1PE15</accession>
<evidence type="ECO:0000259" key="12">
    <source>
        <dbReference type="Pfam" id="PF02709"/>
    </source>
</evidence>
<keyword evidence="6" id="KW-0812">Transmembrane</keyword>
<dbReference type="InterPro" id="IPR027995">
    <property type="entry name" value="Galactosyl_T_N"/>
</dbReference>
<reference evidence="14 15" key="1">
    <citation type="journal article" date="2024" name="Nat. Commun.">
        <title>Phylogenomics reveals the evolutionary origins of lichenization in chlorophyte algae.</title>
        <authorList>
            <person name="Puginier C."/>
            <person name="Libourel C."/>
            <person name="Otte J."/>
            <person name="Skaloud P."/>
            <person name="Haon M."/>
            <person name="Grisel S."/>
            <person name="Petersen M."/>
            <person name="Berrin J.G."/>
            <person name="Delaux P.M."/>
            <person name="Dal Grande F."/>
            <person name="Keller J."/>
        </authorList>
    </citation>
    <scope>NUCLEOTIDE SEQUENCE [LARGE SCALE GENOMIC DNA]</scope>
    <source>
        <strain evidence="14 15">SAG 2043</strain>
    </source>
</reference>
<dbReference type="GO" id="GO:0005794">
    <property type="term" value="C:Golgi apparatus"/>
    <property type="evidence" value="ECO:0007669"/>
    <property type="project" value="TreeGrafter"/>
</dbReference>
<feature type="domain" description="Galactosyltransferase C-terminal" evidence="12">
    <location>
        <begin position="209"/>
        <end position="247"/>
    </location>
</feature>
<comment type="caution">
    <text evidence="14">The sequence shown here is derived from an EMBL/GenBank/DDBJ whole genome shotgun (WGS) entry which is preliminary data.</text>
</comment>
<organism evidence="14 15">
    <name type="scientific">[Myrmecia] bisecta</name>
    <dbReference type="NCBI Taxonomy" id="41462"/>
    <lineage>
        <taxon>Eukaryota</taxon>
        <taxon>Viridiplantae</taxon>
        <taxon>Chlorophyta</taxon>
        <taxon>core chlorophytes</taxon>
        <taxon>Trebouxiophyceae</taxon>
        <taxon>Trebouxiales</taxon>
        <taxon>Trebouxiaceae</taxon>
        <taxon>Myrmecia</taxon>
    </lineage>
</organism>
<keyword evidence="7" id="KW-0735">Signal-anchor</keyword>
<gene>
    <name evidence="14" type="ORF">WJX72_008460</name>
</gene>
<evidence type="ECO:0000256" key="9">
    <source>
        <dbReference type="ARBA" id="ARBA00023136"/>
    </source>
</evidence>
<dbReference type="AlphaFoldDB" id="A0AAW1PE15"/>
<keyword evidence="9" id="KW-0472">Membrane</keyword>
<dbReference type="PANTHER" id="PTHR19300">
    <property type="entry name" value="BETA-1,4-GALACTOSYLTRANSFERASE"/>
    <property type="match status" value="1"/>
</dbReference>
<keyword evidence="5" id="KW-0808">Transferase</keyword>
<dbReference type="GO" id="GO:0005975">
    <property type="term" value="P:carbohydrate metabolic process"/>
    <property type="evidence" value="ECO:0007669"/>
    <property type="project" value="InterPro"/>
</dbReference>
<dbReference type="Pfam" id="PF13733">
    <property type="entry name" value="Glyco_transf_7N"/>
    <property type="match status" value="1"/>
</dbReference>
<evidence type="ECO:0000256" key="8">
    <source>
        <dbReference type="ARBA" id="ARBA00022989"/>
    </source>
</evidence>
<dbReference type="GO" id="GO:0016020">
    <property type="term" value="C:membrane"/>
    <property type="evidence" value="ECO:0007669"/>
    <property type="project" value="UniProtKB-SubCell"/>
</dbReference>
<keyword evidence="8" id="KW-1133">Transmembrane helix</keyword>
<evidence type="ECO:0000256" key="4">
    <source>
        <dbReference type="ARBA" id="ARBA00022676"/>
    </source>
</evidence>
<dbReference type="GO" id="GO:0008378">
    <property type="term" value="F:galactosyltransferase activity"/>
    <property type="evidence" value="ECO:0007669"/>
    <property type="project" value="TreeGrafter"/>
</dbReference>
<evidence type="ECO:0000256" key="3">
    <source>
        <dbReference type="ARBA" id="ARBA00005735"/>
    </source>
</evidence>
<feature type="compositionally biased region" description="Pro residues" evidence="11">
    <location>
        <begin position="102"/>
        <end position="111"/>
    </location>
</feature>
<sequence>MHLDCCTQVGRLGSRCLFFNMFSTTFLPCCGCLAKGLKLISTRHKLSNSEEGASDAEQARTSWNRLSRFAQHTAVVDDNPIASARQHSQGSLPGELSGKPPGQAPDWPPPEARAGQKERLAVIVPYRDRSDQLAIFASHMHAHLRRKGIPFKVYVAEQLGSDAFNRGLLLNLAALAAEADSDYLALHDVDLLPLPGVSYAFPREHGFLHLSSNISQYDYWLPHPRFTSGVLLISTQLFRAVNGYSNGGCRGGKLQAAKGLA</sequence>
<dbReference type="Proteomes" id="UP001489004">
    <property type="component" value="Unassembled WGS sequence"/>
</dbReference>
<dbReference type="EMBL" id="JALJOR010000009">
    <property type="protein sequence ID" value="KAK9811691.1"/>
    <property type="molecule type" value="Genomic_DNA"/>
</dbReference>
<evidence type="ECO:0000256" key="5">
    <source>
        <dbReference type="ARBA" id="ARBA00022679"/>
    </source>
</evidence>
<comment type="pathway">
    <text evidence="2">Protein modification; protein glycosylation.</text>
</comment>
<dbReference type="SUPFAM" id="SSF53448">
    <property type="entry name" value="Nucleotide-diphospho-sugar transferases"/>
    <property type="match status" value="1"/>
</dbReference>
<keyword evidence="10" id="KW-0325">Glycoprotein</keyword>
<evidence type="ECO:0000256" key="2">
    <source>
        <dbReference type="ARBA" id="ARBA00004922"/>
    </source>
</evidence>
<evidence type="ECO:0000256" key="6">
    <source>
        <dbReference type="ARBA" id="ARBA00022692"/>
    </source>
</evidence>
<dbReference type="InterPro" id="IPR029044">
    <property type="entry name" value="Nucleotide-diphossugar_trans"/>
</dbReference>
<evidence type="ECO:0000259" key="13">
    <source>
        <dbReference type="Pfam" id="PF13733"/>
    </source>
</evidence>
<protein>
    <submittedName>
        <fullName evidence="14">Uncharacterized protein</fullName>
    </submittedName>
</protein>
<dbReference type="PRINTS" id="PR02050">
    <property type="entry name" value="B14GALTRFASE"/>
</dbReference>
<keyword evidence="15" id="KW-1185">Reference proteome</keyword>
<keyword evidence="4" id="KW-0328">Glycosyltransferase</keyword>
<comment type="similarity">
    <text evidence="3">Belongs to the glycosyltransferase 7 family.</text>
</comment>
<evidence type="ECO:0000256" key="10">
    <source>
        <dbReference type="ARBA" id="ARBA00023180"/>
    </source>
</evidence>
<dbReference type="InterPro" id="IPR003859">
    <property type="entry name" value="Galactosyl_T"/>
</dbReference>
<dbReference type="PANTHER" id="PTHR19300:SF57">
    <property type="entry name" value="BETA-1,4-N-ACETYLGALACTOSAMINYLTRANSFERASE"/>
    <property type="match status" value="1"/>
</dbReference>